<organism evidence="13 14">
    <name type="scientific">Seongchinamella unica</name>
    <dbReference type="NCBI Taxonomy" id="2547392"/>
    <lineage>
        <taxon>Bacteria</taxon>
        <taxon>Pseudomonadati</taxon>
        <taxon>Pseudomonadota</taxon>
        <taxon>Gammaproteobacteria</taxon>
        <taxon>Cellvibrionales</taxon>
        <taxon>Halieaceae</taxon>
        <taxon>Seongchinamella</taxon>
    </lineage>
</organism>
<keyword evidence="8 12" id="KW-0812">Transmembrane</keyword>
<dbReference type="GO" id="GO:0015886">
    <property type="term" value="P:heme transport"/>
    <property type="evidence" value="ECO:0007669"/>
    <property type="project" value="InterPro"/>
</dbReference>
<accession>A0A4R5LSS9</accession>
<keyword evidence="14" id="KW-1185">Reference proteome</keyword>
<evidence type="ECO:0000256" key="4">
    <source>
        <dbReference type="ARBA" id="ARBA00016461"/>
    </source>
</evidence>
<keyword evidence="10 12" id="KW-1133">Transmembrane helix</keyword>
<comment type="function">
    <text evidence="1 12">Required for the export of heme to the periplasm for the biogenesis of c-type cytochromes.</text>
</comment>
<evidence type="ECO:0000313" key="14">
    <source>
        <dbReference type="Proteomes" id="UP000295554"/>
    </source>
</evidence>
<keyword evidence="5 12" id="KW-0813">Transport</keyword>
<keyword evidence="7 12" id="KW-0997">Cell inner membrane</keyword>
<evidence type="ECO:0000256" key="1">
    <source>
        <dbReference type="ARBA" id="ARBA00002442"/>
    </source>
</evidence>
<evidence type="ECO:0000256" key="11">
    <source>
        <dbReference type="ARBA" id="ARBA00023136"/>
    </source>
</evidence>
<evidence type="ECO:0000256" key="2">
    <source>
        <dbReference type="ARBA" id="ARBA00004377"/>
    </source>
</evidence>
<dbReference type="RefSeq" id="WP_133212336.1">
    <property type="nucleotide sequence ID" value="NZ_SMSE01000002.1"/>
</dbReference>
<comment type="similarity">
    <text evidence="3 12">Belongs to the CcmD/CycX/HelD family.</text>
</comment>
<dbReference type="Proteomes" id="UP000295554">
    <property type="component" value="Unassembled WGS sequence"/>
</dbReference>
<dbReference type="GO" id="GO:0017004">
    <property type="term" value="P:cytochrome complex assembly"/>
    <property type="evidence" value="ECO:0007669"/>
    <property type="project" value="UniProtKB-KW"/>
</dbReference>
<evidence type="ECO:0000256" key="7">
    <source>
        <dbReference type="ARBA" id="ARBA00022519"/>
    </source>
</evidence>
<proteinExistence type="inferred from homology"/>
<evidence type="ECO:0000256" key="5">
    <source>
        <dbReference type="ARBA" id="ARBA00022448"/>
    </source>
</evidence>
<evidence type="ECO:0000256" key="8">
    <source>
        <dbReference type="ARBA" id="ARBA00022692"/>
    </source>
</evidence>
<reference evidence="13 14" key="1">
    <citation type="submission" date="2019-03" db="EMBL/GenBank/DDBJ databases">
        <title>Seongchinamella monodicae gen. nov., sp. nov., a novel member of the Gammaproteobacteria isolated from a tidal mudflat of beach.</title>
        <authorList>
            <person name="Yang H.G."/>
            <person name="Kang J.W."/>
            <person name="Lee S.D."/>
        </authorList>
    </citation>
    <scope>NUCLEOTIDE SEQUENCE [LARGE SCALE GENOMIC DNA]</scope>
    <source>
        <strain evidence="13 14">GH4-78</strain>
    </source>
</reference>
<dbReference type="EMBL" id="SMSE01000002">
    <property type="protein sequence ID" value="TDG13906.1"/>
    <property type="molecule type" value="Genomic_DNA"/>
</dbReference>
<sequence length="70" mass="7682">MYFDSLQAVLYMDGHGPYVWAAYIITVAVILLILWAPVGRKTRFIQQLQGELRRAAGAPNNKGDSNASGS</sequence>
<keyword evidence="11 12" id="KW-0472">Membrane</keyword>
<feature type="transmembrane region" description="Helical" evidence="12">
    <location>
        <begin position="20"/>
        <end position="38"/>
    </location>
</feature>
<dbReference type="InterPro" id="IPR007078">
    <property type="entry name" value="Haem_export_protD_CcmD"/>
</dbReference>
<evidence type="ECO:0000256" key="6">
    <source>
        <dbReference type="ARBA" id="ARBA00022475"/>
    </source>
</evidence>
<dbReference type="AlphaFoldDB" id="A0A4R5LSS9"/>
<evidence type="ECO:0000256" key="3">
    <source>
        <dbReference type="ARBA" id="ARBA00008741"/>
    </source>
</evidence>
<dbReference type="NCBIfam" id="TIGR03141">
    <property type="entry name" value="cytochro_ccmD"/>
    <property type="match status" value="1"/>
</dbReference>
<dbReference type="GO" id="GO:0005886">
    <property type="term" value="C:plasma membrane"/>
    <property type="evidence" value="ECO:0007669"/>
    <property type="project" value="UniProtKB-SubCell"/>
</dbReference>
<evidence type="ECO:0000256" key="9">
    <source>
        <dbReference type="ARBA" id="ARBA00022748"/>
    </source>
</evidence>
<keyword evidence="9 12" id="KW-0201">Cytochrome c-type biogenesis</keyword>
<evidence type="ECO:0000256" key="10">
    <source>
        <dbReference type="ARBA" id="ARBA00022989"/>
    </source>
</evidence>
<comment type="subcellular location">
    <subcellularLocation>
        <location evidence="2 12">Cell inner membrane</location>
        <topology evidence="2 12">Single-pass membrane protein</topology>
    </subcellularLocation>
</comment>
<dbReference type="Pfam" id="PF04995">
    <property type="entry name" value="CcmD"/>
    <property type="match status" value="1"/>
</dbReference>
<name>A0A4R5LSS9_9GAMM</name>
<comment type="caution">
    <text evidence="13">The sequence shown here is derived from an EMBL/GenBank/DDBJ whole genome shotgun (WGS) entry which is preliminary data.</text>
</comment>
<dbReference type="OrthoDB" id="9815607at2"/>
<protein>
    <recommendedName>
        <fullName evidence="4 12">Heme exporter protein D</fullName>
    </recommendedName>
</protein>
<gene>
    <name evidence="13" type="primary">ccmD</name>
    <name evidence="13" type="ORF">E2F43_10430</name>
</gene>
<keyword evidence="6 12" id="KW-1003">Cell membrane</keyword>
<evidence type="ECO:0000313" key="13">
    <source>
        <dbReference type="EMBL" id="TDG13906.1"/>
    </source>
</evidence>
<evidence type="ECO:0000256" key="12">
    <source>
        <dbReference type="RuleBase" id="RU363101"/>
    </source>
</evidence>